<reference evidence="1" key="2">
    <citation type="submission" date="2025-08" db="UniProtKB">
        <authorList>
            <consortium name="Ensembl"/>
        </authorList>
    </citation>
    <scope>IDENTIFICATION</scope>
</reference>
<keyword evidence="2" id="KW-1185">Reference proteome</keyword>
<sequence>MSIFPRISLKPEVTEYLKSVFLNKEVLTAVGHQEAEHRFHKLLSCLSHPPSYTCVRASTHLAPLEEIRQRLAEELRKQQMCSSSAEEVSVQILPHPRIADVLILPVEGPRYARNASDNS</sequence>
<gene>
    <name evidence="1" type="primary">NSUN6</name>
    <name evidence="1" type="synonym">nsun6</name>
</gene>
<dbReference type="GeneTree" id="ENSGT00940000155370"/>
<dbReference type="AlphaFoldDB" id="A0A669C2E2"/>
<evidence type="ECO:0000313" key="1">
    <source>
        <dbReference type="Ensembl" id="ENSONIP00000040791.1"/>
    </source>
</evidence>
<reference evidence="1" key="3">
    <citation type="submission" date="2025-09" db="UniProtKB">
        <authorList>
            <consortium name="Ensembl"/>
        </authorList>
    </citation>
    <scope>IDENTIFICATION</scope>
</reference>
<name>A0A669C2E2_ORENI</name>
<organism evidence="1 2">
    <name type="scientific">Oreochromis niloticus</name>
    <name type="common">Nile tilapia</name>
    <name type="synonym">Tilapia nilotica</name>
    <dbReference type="NCBI Taxonomy" id="8128"/>
    <lineage>
        <taxon>Eukaryota</taxon>
        <taxon>Metazoa</taxon>
        <taxon>Chordata</taxon>
        <taxon>Craniata</taxon>
        <taxon>Vertebrata</taxon>
        <taxon>Euteleostomi</taxon>
        <taxon>Actinopterygii</taxon>
        <taxon>Neopterygii</taxon>
        <taxon>Teleostei</taxon>
        <taxon>Neoteleostei</taxon>
        <taxon>Acanthomorphata</taxon>
        <taxon>Ovalentaria</taxon>
        <taxon>Cichlomorphae</taxon>
        <taxon>Cichliformes</taxon>
        <taxon>Cichlidae</taxon>
        <taxon>African cichlids</taxon>
        <taxon>Pseudocrenilabrinae</taxon>
        <taxon>Oreochromini</taxon>
        <taxon>Oreochromis</taxon>
    </lineage>
</organism>
<protein>
    <submittedName>
        <fullName evidence="1">NOP2/Sun RNA methyltransferase 6</fullName>
    </submittedName>
</protein>
<dbReference type="Ensembl" id="ENSONIT00000050786.1">
    <property type="protein sequence ID" value="ENSONIP00000040791.1"/>
    <property type="gene ID" value="ENSONIG00000006038.2"/>
</dbReference>
<accession>A0A669C2E2</accession>
<dbReference type="Proteomes" id="UP000005207">
    <property type="component" value="Linkage group LG9"/>
</dbReference>
<evidence type="ECO:0000313" key="2">
    <source>
        <dbReference type="Proteomes" id="UP000005207"/>
    </source>
</evidence>
<proteinExistence type="predicted"/>
<reference evidence="2" key="1">
    <citation type="submission" date="2012-01" db="EMBL/GenBank/DDBJ databases">
        <title>The Genome Sequence of Oreochromis niloticus (Nile Tilapia).</title>
        <authorList>
            <consortium name="Broad Institute Genome Assembly Team"/>
            <consortium name="Broad Institute Sequencing Platform"/>
            <person name="Di Palma F."/>
            <person name="Johnson J."/>
            <person name="Lander E.S."/>
            <person name="Lindblad-Toh K."/>
        </authorList>
    </citation>
    <scope>NUCLEOTIDE SEQUENCE [LARGE SCALE GENOMIC DNA]</scope>
</reference>